<reference evidence="2 3" key="1">
    <citation type="journal article" date="2016" name="Nat. Commun.">
        <title>Thousands of microbial genomes shed light on interconnected biogeochemical processes in an aquifer system.</title>
        <authorList>
            <person name="Anantharaman K."/>
            <person name="Brown C.T."/>
            <person name="Hug L.A."/>
            <person name="Sharon I."/>
            <person name="Castelle C.J."/>
            <person name="Probst A.J."/>
            <person name="Thomas B.C."/>
            <person name="Singh A."/>
            <person name="Wilkins M.J."/>
            <person name="Karaoz U."/>
            <person name="Brodie E.L."/>
            <person name="Williams K.H."/>
            <person name="Hubbard S.S."/>
            <person name="Banfield J.F."/>
        </authorList>
    </citation>
    <scope>NUCLEOTIDE SEQUENCE [LARGE SCALE GENOMIC DNA]</scope>
</reference>
<accession>A0A1G1VRC1</accession>
<dbReference type="Proteomes" id="UP000177324">
    <property type="component" value="Unassembled WGS sequence"/>
</dbReference>
<feature type="transmembrane region" description="Helical" evidence="1">
    <location>
        <begin position="326"/>
        <end position="345"/>
    </location>
</feature>
<feature type="transmembrane region" description="Helical" evidence="1">
    <location>
        <begin position="302"/>
        <end position="319"/>
    </location>
</feature>
<dbReference type="EMBL" id="MHCH01000013">
    <property type="protein sequence ID" value="OGY17943.1"/>
    <property type="molecule type" value="Genomic_DNA"/>
</dbReference>
<dbReference type="AlphaFoldDB" id="A0A1G1VRC1"/>
<proteinExistence type="predicted"/>
<name>A0A1G1VRC1_9BACT</name>
<evidence type="ECO:0000313" key="3">
    <source>
        <dbReference type="Proteomes" id="UP000177324"/>
    </source>
</evidence>
<keyword evidence="1" id="KW-1133">Transmembrane helix</keyword>
<evidence type="ECO:0000313" key="2">
    <source>
        <dbReference type="EMBL" id="OGY17943.1"/>
    </source>
</evidence>
<keyword evidence="1" id="KW-0472">Membrane</keyword>
<keyword evidence="1" id="KW-0812">Transmembrane</keyword>
<comment type="caution">
    <text evidence="2">The sequence shown here is derived from an EMBL/GenBank/DDBJ whole genome shotgun (WGS) entry which is preliminary data.</text>
</comment>
<feature type="transmembrane region" description="Helical" evidence="1">
    <location>
        <begin position="249"/>
        <end position="267"/>
    </location>
</feature>
<gene>
    <name evidence="2" type="ORF">A2784_00460</name>
</gene>
<feature type="transmembrane region" description="Helical" evidence="1">
    <location>
        <begin position="159"/>
        <end position="181"/>
    </location>
</feature>
<organism evidence="2 3">
    <name type="scientific">Candidatus Chisholmbacteria bacterium RIFCSPHIGHO2_01_FULL_48_12</name>
    <dbReference type="NCBI Taxonomy" id="1797589"/>
    <lineage>
        <taxon>Bacteria</taxon>
        <taxon>Candidatus Chisholmiibacteriota</taxon>
    </lineage>
</organism>
<feature type="transmembrane region" description="Helical" evidence="1">
    <location>
        <begin position="73"/>
        <end position="99"/>
    </location>
</feature>
<dbReference type="STRING" id="1797589.A2784_00460"/>
<protein>
    <recommendedName>
        <fullName evidence="4">Glycosyltransferase RgtA/B/C/D-like domain-containing protein</fullName>
    </recommendedName>
</protein>
<feature type="transmembrane region" description="Helical" evidence="1">
    <location>
        <begin position="6"/>
        <end position="29"/>
    </location>
</feature>
<feature type="transmembrane region" description="Helical" evidence="1">
    <location>
        <begin position="193"/>
        <end position="211"/>
    </location>
</feature>
<feature type="transmembrane region" description="Helical" evidence="1">
    <location>
        <begin position="279"/>
        <end position="296"/>
    </location>
</feature>
<feature type="transmembrane region" description="Helical" evidence="1">
    <location>
        <begin position="130"/>
        <end position="147"/>
    </location>
</feature>
<evidence type="ECO:0008006" key="4">
    <source>
        <dbReference type="Google" id="ProtNLM"/>
    </source>
</evidence>
<sequence length="486" mass="55511">MVKPWWFWLVPLTGVVIAYKVQFAIPQIIGADGYLHWRMSRLVAEKGWLRSLPQAKYSLWVEKFADKDFVYHLYLLLFPSVKAGAFAAMAGLVVVFALVARSWWGPKWAILAIMLLFLSAQFWRDVAEPRPVVLAITLNLLGIWLMLKRRWGWLGVVSWAYGITHLSSYLLLAAVFLWLIVEVMEERKAVGRALVYPLIGWLVSFLTHPSFPNNLFYFYLNGIMVPIYAARTGVLELGAEFFPLHTQQLLRYFPILVIGGAVTVWLLLYQHKTSFPVRLRWLFLVAMMYGFLGLVARKNLTLGYPVFLLWLVGVWRQAAKAVGKRVNLVGGLVGVGMVGVIYATVQTYRNLEQFLVAERAYGVHFEAVGRWLGHNVSAGETVFHANWSDAQYLIGLDPAHNFLVTLDPIYMYAWNKDLYAKYRQVALGRSATPAEDLRQYFQARYGYAGKNYFGGLINQVKADKDNFVVMAEDDLGVIFLVKREEE</sequence>
<feature type="transmembrane region" description="Helical" evidence="1">
    <location>
        <begin position="105"/>
        <end position="123"/>
    </location>
</feature>
<evidence type="ECO:0000256" key="1">
    <source>
        <dbReference type="SAM" id="Phobius"/>
    </source>
</evidence>